<dbReference type="PANTHER" id="PTHR34821:SF2">
    <property type="entry name" value="INNER MEMBRANE PROTEIN YDCZ"/>
    <property type="match status" value="1"/>
</dbReference>
<feature type="transmembrane region" description="Helical" evidence="1">
    <location>
        <begin position="101"/>
        <end position="123"/>
    </location>
</feature>
<evidence type="ECO:0008006" key="4">
    <source>
        <dbReference type="Google" id="ProtNLM"/>
    </source>
</evidence>
<evidence type="ECO:0000313" key="3">
    <source>
        <dbReference type="Proteomes" id="UP001401887"/>
    </source>
</evidence>
<name>A0ABP9W5X8_9DEIO</name>
<evidence type="ECO:0000256" key="1">
    <source>
        <dbReference type="SAM" id="Phobius"/>
    </source>
</evidence>
<dbReference type="Proteomes" id="UP001401887">
    <property type="component" value="Unassembled WGS sequence"/>
</dbReference>
<keyword evidence="1" id="KW-0472">Membrane</keyword>
<dbReference type="RefSeq" id="WP_345463235.1">
    <property type="nucleotide sequence ID" value="NZ_BAABRP010000004.1"/>
</dbReference>
<keyword evidence="1" id="KW-1133">Transmembrane helix</keyword>
<gene>
    <name evidence="2" type="ORF">Dcar01_01496</name>
</gene>
<keyword evidence="3" id="KW-1185">Reference proteome</keyword>
<proteinExistence type="predicted"/>
<feature type="transmembrane region" description="Helical" evidence="1">
    <location>
        <begin position="135"/>
        <end position="153"/>
    </location>
</feature>
<feature type="transmembrane region" description="Helical" evidence="1">
    <location>
        <begin position="44"/>
        <end position="62"/>
    </location>
</feature>
<protein>
    <recommendedName>
        <fullName evidence="4">DMT family transporter</fullName>
    </recommendedName>
</protein>
<comment type="caution">
    <text evidence="2">The sequence shown here is derived from an EMBL/GenBank/DDBJ whole genome shotgun (WGS) entry which is preliminary data.</text>
</comment>
<reference evidence="2 3" key="1">
    <citation type="submission" date="2024-02" db="EMBL/GenBank/DDBJ databases">
        <title>Deinococcus carri NBRC 110142.</title>
        <authorList>
            <person name="Ichikawa N."/>
            <person name="Katano-Makiyama Y."/>
            <person name="Hidaka K."/>
        </authorList>
    </citation>
    <scope>NUCLEOTIDE SEQUENCE [LARGE SCALE GENOMIC DNA]</scope>
    <source>
        <strain evidence="2 3">NBRC 110142</strain>
    </source>
</reference>
<feature type="transmembrane region" description="Helical" evidence="1">
    <location>
        <begin position="74"/>
        <end position="95"/>
    </location>
</feature>
<dbReference type="Pfam" id="PF04657">
    <property type="entry name" value="DMT_YdcZ"/>
    <property type="match status" value="1"/>
</dbReference>
<dbReference type="PANTHER" id="PTHR34821">
    <property type="entry name" value="INNER MEMBRANE PROTEIN YDCZ"/>
    <property type="match status" value="1"/>
</dbReference>
<organism evidence="2 3">
    <name type="scientific">Deinococcus carri</name>
    <dbReference type="NCBI Taxonomy" id="1211323"/>
    <lineage>
        <taxon>Bacteria</taxon>
        <taxon>Thermotogati</taxon>
        <taxon>Deinococcota</taxon>
        <taxon>Deinococci</taxon>
        <taxon>Deinococcales</taxon>
        <taxon>Deinococcaceae</taxon>
        <taxon>Deinococcus</taxon>
    </lineage>
</organism>
<evidence type="ECO:0000313" key="2">
    <source>
        <dbReference type="EMBL" id="GAA5512772.1"/>
    </source>
</evidence>
<keyword evidence="1" id="KW-0812">Transmembrane</keyword>
<sequence length="155" mass="16520">MLSRHSTGRAWLLLLAVGAGLLLPMQFATNGALAASFHSVTLTGATSYLVGSLLLLGLLAWQRTRPNWQAARQAPTWSWLGGVVGSAYVVGSVLLTRELGAALATTLVIAAQILTAILLDHFGVLGLPQRRLNRARLLATGFALAALAFRFWGMR</sequence>
<dbReference type="InterPro" id="IPR006750">
    <property type="entry name" value="YdcZ"/>
</dbReference>
<dbReference type="EMBL" id="BAABRP010000004">
    <property type="protein sequence ID" value="GAA5512772.1"/>
    <property type="molecule type" value="Genomic_DNA"/>
</dbReference>
<accession>A0ABP9W5X8</accession>